<dbReference type="Proteomes" id="UP000326757">
    <property type="component" value="Unassembled WGS sequence"/>
</dbReference>
<proteinExistence type="predicted"/>
<keyword evidence="3" id="KW-1185">Reference proteome</keyword>
<feature type="compositionally biased region" description="Acidic residues" evidence="1">
    <location>
        <begin position="117"/>
        <end position="130"/>
    </location>
</feature>
<feature type="compositionally biased region" description="Polar residues" evidence="1">
    <location>
        <begin position="137"/>
        <end position="155"/>
    </location>
</feature>
<dbReference type="EMBL" id="VIGI01000004">
    <property type="protein sequence ID" value="KAB8301201.1"/>
    <property type="molecule type" value="Genomic_DNA"/>
</dbReference>
<feature type="compositionally biased region" description="Low complexity" evidence="1">
    <location>
        <begin position="68"/>
        <end position="81"/>
    </location>
</feature>
<dbReference type="OrthoDB" id="3562239at2759"/>
<organism evidence="2 3">
    <name type="scientific">Monilinia laxa</name>
    <name type="common">Brown rot fungus</name>
    <name type="synonym">Sclerotinia laxa</name>
    <dbReference type="NCBI Taxonomy" id="61186"/>
    <lineage>
        <taxon>Eukaryota</taxon>
        <taxon>Fungi</taxon>
        <taxon>Dikarya</taxon>
        <taxon>Ascomycota</taxon>
        <taxon>Pezizomycotina</taxon>
        <taxon>Leotiomycetes</taxon>
        <taxon>Helotiales</taxon>
        <taxon>Sclerotiniaceae</taxon>
        <taxon>Monilinia</taxon>
    </lineage>
</organism>
<gene>
    <name evidence="2" type="ORF">EYC80_003092</name>
</gene>
<name>A0A5N6KCR8_MONLA</name>
<reference evidence="2 3" key="1">
    <citation type="submission" date="2019-06" db="EMBL/GenBank/DDBJ databases">
        <title>Genome Sequence of the Brown Rot Fungal Pathogen Monilinia laxa.</title>
        <authorList>
            <person name="De Miccolis Angelini R.M."/>
            <person name="Landi L."/>
            <person name="Abate D."/>
            <person name="Pollastro S."/>
            <person name="Romanazzi G."/>
            <person name="Faretra F."/>
        </authorList>
    </citation>
    <scope>NUCLEOTIDE SEQUENCE [LARGE SCALE GENOMIC DNA]</scope>
    <source>
        <strain evidence="2 3">Mlax316</strain>
    </source>
</reference>
<evidence type="ECO:0000313" key="2">
    <source>
        <dbReference type="EMBL" id="KAB8301201.1"/>
    </source>
</evidence>
<feature type="region of interest" description="Disordered" evidence="1">
    <location>
        <begin position="53"/>
        <end position="175"/>
    </location>
</feature>
<feature type="compositionally biased region" description="Basic and acidic residues" evidence="1">
    <location>
        <begin position="166"/>
        <end position="175"/>
    </location>
</feature>
<evidence type="ECO:0000313" key="3">
    <source>
        <dbReference type="Proteomes" id="UP000326757"/>
    </source>
</evidence>
<sequence length="219" mass="24162">MASITLSAKETDMLVAVMSEMGEIPNTIDFDHVAKRVDVKYARNARQSFKKLFEKLKAQAGPPPDGEASSTPPKAPSPTKRSAPKKKVGANKTPIKATPKRRGKNAAAKKEVKIEDVDSDGMSDEQVFTDEDGKSPNHVSFPTAEKTTGNETGVTQAMEPCNGVQKSDEDARISTDDEQLDAYQLDADEQLQADEYGMTLQAYREWRDPNEYNNFMDDV</sequence>
<comment type="caution">
    <text evidence="2">The sequence shown here is derived from an EMBL/GenBank/DDBJ whole genome shotgun (WGS) entry which is preliminary data.</text>
</comment>
<protein>
    <submittedName>
        <fullName evidence="2">Uncharacterized protein</fullName>
    </submittedName>
</protein>
<accession>A0A5N6KCR8</accession>
<evidence type="ECO:0000256" key="1">
    <source>
        <dbReference type="SAM" id="MobiDB-lite"/>
    </source>
</evidence>
<dbReference type="AlphaFoldDB" id="A0A5N6KCR8"/>